<proteinExistence type="predicted"/>
<reference evidence="4" key="1">
    <citation type="submission" date="2019-04" db="EMBL/GenBank/DDBJ databases">
        <authorList>
            <person name="Melise S."/>
            <person name="Noan J."/>
            <person name="Okalmin O."/>
        </authorList>
    </citation>
    <scope>NUCLEOTIDE SEQUENCE</scope>
    <source>
        <strain evidence="4">FN9</strain>
    </source>
</reference>
<gene>
    <name evidence="4" type="ORF">FUG_LOCUS431502</name>
</gene>
<evidence type="ECO:0000313" key="4">
    <source>
        <dbReference type="EMBL" id="VIO61370.1"/>
    </source>
</evidence>
<keyword evidence="1" id="KW-0560">Oxidoreductase</keyword>
<evidence type="ECO:0000256" key="2">
    <source>
        <dbReference type="SAM" id="MobiDB-lite"/>
    </source>
</evidence>
<dbReference type="Pfam" id="PF02668">
    <property type="entry name" value="TauD"/>
    <property type="match status" value="1"/>
</dbReference>
<protein>
    <recommendedName>
        <fullName evidence="3">TauD/TfdA-like domain-containing protein</fullName>
    </recommendedName>
</protein>
<dbReference type="InterPro" id="IPR050411">
    <property type="entry name" value="AlphaKG_dependent_hydroxylases"/>
</dbReference>
<dbReference type="EMBL" id="CAAKMV010000152">
    <property type="protein sequence ID" value="VIO61370.1"/>
    <property type="molecule type" value="Genomic_DNA"/>
</dbReference>
<dbReference type="InterPro" id="IPR042098">
    <property type="entry name" value="TauD-like_sf"/>
</dbReference>
<accession>A0A4E9EEW7</accession>
<dbReference type="Gene3D" id="3.60.130.10">
    <property type="entry name" value="Clavaminate synthase-like"/>
    <property type="match status" value="1"/>
</dbReference>
<sequence>MATAAILTPVAPPSAPTFGTTPAAQPPPGQPDISYHPNWETYQARVARRTQTENLSKEIPEGFPKELKGDLVWEGETVAKEYKWTYTFTDEQLEDINNALAHFNLALNIAKGYISQETFPLPKTHDELRRLSRELHFGHGFFVLRGLDVDRYTREENIIIYAGISSHIGSIRGRQDAYYDGKRADVVLGHVKDVRSTTKIKIGSPAYTADKQVFHTDSGDIVSLFALGTAAEGGASRLASAWRVYNHIAETRPDLIRTLAEDWEAELFTKTVNDTDKVSRRPLIHHQPASTDGKTPERVVLQYARRYYVGFGALPRGNHIPPITEAQAEALDTLHFLGERFSVSTDFQKGDIQYVNNVAVFHARDGFRDTEDQQRHLLRLWLRDPEYAWETPAALSERWERVYGGVTPELQTFPLEPPHPLGMQKDPARWQRHRNCLALTDENFTLGSRVGEEDGLELWCYVVVSNGYHRV</sequence>
<dbReference type="PANTHER" id="PTHR10696:SF54">
    <property type="entry name" value="FAMILY OXIDOREDUCTASE, PUTATIVE (AFU_ORTHOLOGUE AFUA_4G13850)-RELATED"/>
    <property type="match status" value="1"/>
</dbReference>
<dbReference type="FunFam" id="3.60.130.10:FF:000011">
    <property type="entry name" value="Taurine catabolism dioxygenase TauD"/>
    <property type="match status" value="1"/>
</dbReference>
<feature type="domain" description="TauD/TfdA-like" evidence="3">
    <location>
        <begin position="113"/>
        <end position="381"/>
    </location>
</feature>
<feature type="region of interest" description="Disordered" evidence="2">
    <location>
        <begin position="1"/>
        <end position="35"/>
    </location>
</feature>
<dbReference type="PANTHER" id="PTHR10696">
    <property type="entry name" value="GAMMA-BUTYROBETAINE HYDROXYLASE-RELATED"/>
    <property type="match status" value="1"/>
</dbReference>
<evidence type="ECO:0000256" key="1">
    <source>
        <dbReference type="ARBA" id="ARBA00023002"/>
    </source>
</evidence>
<evidence type="ECO:0000259" key="3">
    <source>
        <dbReference type="Pfam" id="PF02668"/>
    </source>
</evidence>
<dbReference type="GO" id="GO:0016491">
    <property type="term" value="F:oxidoreductase activity"/>
    <property type="evidence" value="ECO:0007669"/>
    <property type="project" value="UniProtKB-KW"/>
</dbReference>
<name>A0A4E9EEW7_GIBZA</name>
<dbReference type="SUPFAM" id="SSF51197">
    <property type="entry name" value="Clavaminate synthase-like"/>
    <property type="match status" value="1"/>
</dbReference>
<dbReference type="InterPro" id="IPR003819">
    <property type="entry name" value="TauD/TfdA-like"/>
</dbReference>
<organism evidence="4">
    <name type="scientific">Gibberella zeae</name>
    <name type="common">Wheat head blight fungus</name>
    <name type="synonym">Fusarium graminearum</name>
    <dbReference type="NCBI Taxonomy" id="5518"/>
    <lineage>
        <taxon>Eukaryota</taxon>
        <taxon>Fungi</taxon>
        <taxon>Dikarya</taxon>
        <taxon>Ascomycota</taxon>
        <taxon>Pezizomycotina</taxon>
        <taxon>Sordariomycetes</taxon>
        <taxon>Hypocreomycetidae</taxon>
        <taxon>Hypocreales</taxon>
        <taxon>Nectriaceae</taxon>
        <taxon>Fusarium</taxon>
    </lineage>
</organism>
<dbReference type="AlphaFoldDB" id="A0A4E9EEW7"/>